<dbReference type="AlphaFoldDB" id="A0A538T1I1"/>
<dbReference type="Proteomes" id="UP000316852">
    <property type="component" value="Unassembled WGS sequence"/>
</dbReference>
<name>A0A538T1I1_UNCEI</name>
<dbReference type="InterPro" id="IPR041916">
    <property type="entry name" value="Anti_sigma_zinc_sf"/>
</dbReference>
<comment type="caution">
    <text evidence="4">The sequence shown here is derived from an EMBL/GenBank/DDBJ whole genome shotgun (WGS) entry which is preliminary data.</text>
</comment>
<dbReference type="InterPro" id="IPR027383">
    <property type="entry name" value="Znf_put"/>
</dbReference>
<sequence>MDCAAVKPKMEALVSGTLPEAERATAEQHISSCEGCRLELELVRAIGSQEKSGAAGQAEWTLDRIFGADQQEGRQPRAEASPGTPPPPRDSAPTAASPQESSCAFEMMDQVDHSNSAGVEGTQPPAGEDAAAQEPSTWAFEPADAKANLKPPDESLFFAHEALARRKDTNGRKGSNLRVILWGTGGVVGAILLAVSSWLALHMAPASDANNPPVPSQSGDAGAVAPDQPSVAPGQPSVAPDQPAAEQTPDEPEAPAAPEPTQEVPEVIAPDAVAVSPNRTGAGAPPAREPTSASTAPYRSPLPEPGTTPARTPAPAATKRATPPPSRQPSDAPRPVAAAGHRVVGESPKPSAPSPSAPSSGGSIEDDEATGGAAENPSAEPVPARESSRGASGTEGARPGPASQRSGSNA</sequence>
<feature type="compositionally biased region" description="Low complexity" evidence="1">
    <location>
        <begin position="307"/>
        <end position="321"/>
    </location>
</feature>
<protein>
    <recommendedName>
        <fullName evidence="3">Putative zinc-finger domain-containing protein</fullName>
    </recommendedName>
</protein>
<keyword evidence="2" id="KW-1133">Transmembrane helix</keyword>
<reference evidence="4 5" key="1">
    <citation type="journal article" date="2019" name="Nat. Microbiol.">
        <title>Mediterranean grassland soil C-N compound turnover is dependent on rainfall and depth, and is mediated by genomically divergent microorganisms.</title>
        <authorList>
            <person name="Diamond S."/>
            <person name="Andeer P.F."/>
            <person name="Li Z."/>
            <person name="Crits-Christoph A."/>
            <person name="Burstein D."/>
            <person name="Anantharaman K."/>
            <person name="Lane K.R."/>
            <person name="Thomas B.C."/>
            <person name="Pan C."/>
            <person name="Northen T.R."/>
            <person name="Banfield J.F."/>
        </authorList>
    </citation>
    <scope>NUCLEOTIDE SEQUENCE [LARGE SCALE GENOMIC DNA]</scope>
    <source>
        <strain evidence="4">WS_6</strain>
    </source>
</reference>
<feature type="compositionally biased region" description="Low complexity" evidence="1">
    <location>
        <begin position="254"/>
        <end position="267"/>
    </location>
</feature>
<dbReference type="EMBL" id="VBOW01000063">
    <property type="protein sequence ID" value="TMQ57495.1"/>
    <property type="molecule type" value="Genomic_DNA"/>
</dbReference>
<dbReference type="Gene3D" id="1.10.10.1320">
    <property type="entry name" value="Anti-sigma factor, zinc-finger domain"/>
    <property type="match status" value="1"/>
</dbReference>
<organism evidence="4 5">
    <name type="scientific">Eiseniibacteriota bacterium</name>
    <dbReference type="NCBI Taxonomy" id="2212470"/>
    <lineage>
        <taxon>Bacteria</taxon>
        <taxon>Candidatus Eiseniibacteriota</taxon>
    </lineage>
</organism>
<feature type="region of interest" description="Disordered" evidence="1">
    <location>
        <begin position="49"/>
        <end position="101"/>
    </location>
</feature>
<evidence type="ECO:0000313" key="5">
    <source>
        <dbReference type="Proteomes" id="UP000316852"/>
    </source>
</evidence>
<evidence type="ECO:0000256" key="1">
    <source>
        <dbReference type="SAM" id="MobiDB-lite"/>
    </source>
</evidence>
<keyword evidence="2" id="KW-0472">Membrane</keyword>
<feature type="region of interest" description="Disordered" evidence="1">
    <location>
        <begin position="207"/>
        <end position="410"/>
    </location>
</feature>
<proteinExistence type="predicted"/>
<evidence type="ECO:0000259" key="3">
    <source>
        <dbReference type="Pfam" id="PF13490"/>
    </source>
</evidence>
<gene>
    <name evidence="4" type="ORF">E6K76_10385</name>
</gene>
<evidence type="ECO:0000256" key="2">
    <source>
        <dbReference type="SAM" id="Phobius"/>
    </source>
</evidence>
<feature type="non-terminal residue" evidence="4">
    <location>
        <position position="410"/>
    </location>
</feature>
<accession>A0A538T1I1</accession>
<keyword evidence="2" id="KW-0812">Transmembrane</keyword>
<feature type="transmembrane region" description="Helical" evidence="2">
    <location>
        <begin position="179"/>
        <end position="201"/>
    </location>
</feature>
<feature type="domain" description="Putative zinc-finger" evidence="3">
    <location>
        <begin position="3"/>
        <end position="37"/>
    </location>
</feature>
<dbReference type="Pfam" id="PF13490">
    <property type="entry name" value="zf-HC2"/>
    <property type="match status" value="1"/>
</dbReference>
<evidence type="ECO:0000313" key="4">
    <source>
        <dbReference type="EMBL" id="TMQ57495.1"/>
    </source>
</evidence>